<dbReference type="InterPro" id="IPR036388">
    <property type="entry name" value="WH-like_DNA-bd_sf"/>
</dbReference>
<dbReference type="SUPFAM" id="SSF55785">
    <property type="entry name" value="PYP-like sensor domain (PAS domain)"/>
    <property type="match status" value="1"/>
</dbReference>
<evidence type="ECO:0000259" key="3">
    <source>
        <dbReference type="PROSITE" id="PS50113"/>
    </source>
</evidence>
<dbReference type="InterPro" id="IPR052155">
    <property type="entry name" value="Biofilm_reg_signaling"/>
</dbReference>
<evidence type="ECO:0000313" key="4">
    <source>
        <dbReference type="EMBL" id="SPD73768.1"/>
    </source>
</evidence>
<dbReference type="CDD" id="cd00130">
    <property type="entry name" value="PAS"/>
    <property type="match status" value="1"/>
</dbReference>
<accession>A0A445MWC3</accession>
<feature type="domain" description="PAS" evidence="2">
    <location>
        <begin position="142"/>
        <end position="213"/>
    </location>
</feature>
<dbReference type="CDD" id="cd06170">
    <property type="entry name" value="LuxR_C_like"/>
    <property type="match status" value="1"/>
</dbReference>
<dbReference type="PRINTS" id="PR00038">
    <property type="entry name" value="HTHLUXR"/>
</dbReference>
<dbReference type="GO" id="GO:0003677">
    <property type="term" value="F:DNA binding"/>
    <property type="evidence" value="ECO:0007669"/>
    <property type="project" value="InterPro"/>
</dbReference>
<dbReference type="InterPro" id="IPR000792">
    <property type="entry name" value="Tscrpt_reg_LuxR_C"/>
</dbReference>
<dbReference type="Gene3D" id="3.30.450.20">
    <property type="entry name" value="PAS domain"/>
    <property type="match status" value="1"/>
</dbReference>
<dbReference type="InterPro" id="IPR016032">
    <property type="entry name" value="Sig_transdc_resp-reg_C-effctor"/>
</dbReference>
<feature type="region of interest" description="Disordered" evidence="1">
    <location>
        <begin position="117"/>
        <end position="136"/>
    </location>
</feature>
<dbReference type="InterPro" id="IPR035965">
    <property type="entry name" value="PAS-like_dom_sf"/>
</dbReference>
<sequence length="409" mass="47317">MRLYPFYDNYGAGDLRDYNVRPGIGGSMSNIKRIKTRYRGVYFMMGQSLMGEPERVYYIRYRRAGKKFEERVGRQFQDVMTAEKAAKIRAECIKGNRLPRKELRELKKAEQFLKRTTQSKDPADVLSDRTGTGNQLDRSIEPEETFRTFFETASDLMCIVDKENNFTHVNPSMAATLGYSMNEMKGMNFTQVIPKANLDMSFKLNFEELIRKGKFEVETTWVTKGGEEIYGEIKGIALFDDNGKYAGGCAVFRDITRRKKAEQALKQREVELDIKNKSLEEMNAALRVLLKRRDEDKTEIEEKVLLNVRELVIPYLEKLRGGTLNEKEKSFLNIIESNLQGIISPFLRRLSSDHLKFTPTEIQISNLIKQGKTTKEMANLFNLSEKTIDSHRRNIRNKLSNFRLSICIG</sequence>
<evidence type="ECO:0000259" key="2">
    <source>
        <dbReference type="PROSITE" id="PS50112"/>
    </source>
</evidence>
<dbReference type="Pfam" id="PF13426">
    <property type="entry name" value="PAS_9"/>
    <property type="match status" value="1"/>
</dbReference>
<dbReference type="AlphaFoldDB" id="A0A445MWC3"/>
<dbReference type="InterPro" id="IPR000700">
    <property type="entry name" value="PAS-assoc_C"/>
</dbReference>
<dbReference type="Pfam" id="PF00196">
    <property type="entry name" value="GerE"/>
    <property type="match status" value="1"/>
</dbReference>
<dbReference type="EMBL" id="OJIN01000107">
    <property type="protein sequence ID" value="SPD73768.1"/>
    <property type="molecule type" value="Genomic_DNA"/>
</dbReference>
<gene>
    <name evidence="4" type="ORF">PITCH_A1950001</name>
</gene>
<dbReference type="PANTHER" id="PTHR44757:SF2">
    <property type="entry name" value="BIOFILM ARCHITECTURE MAINTENANCE PROTEIN MBAA"/>
    <property type="match status" value="1"/>
</dbReference>
<dbReference type="Gene3D" id="1.10.10.10">
    <property type="entry name" value="Winged helix-like DNA-binding domain superfamily/Winged helix DNA-binding domain"/>
    <property type="match status" value="1"/>
</dbReference>
<dbReference type="GO" id="GO:0006355">
    <property type="term" value="P:regulation of DNA-templated transcription"/>
    <property type="evidence" value="ECO:0007669"/>
    <property type="project" value="InterPro"/>
</dbReference>
<name>A0A445MWC3_9BACT</name>
<dbReference type="PANTHER" id="PTHR44757">
    <property type="entry name" value="DIGUANYLATE CYCLASE DGCP"/>
    <property type="match status" value="1"/>
</dbReference>
<dbReference type="PROSITE" id="PS50113">
    <property type="entry name" value="PAC"/>
    <property type="match status" value="1"/>
</dbReference>
<dbReference type="SMART" id="SM00421">
    <property type="entry name" value="HTH_LUXR"/>
    <property type="match status" value="1"/>
</dbReference>
<dbReference type="InterPro" id="IPR000014">
    <property type="entry name" value="PAS"/>
</dbReference>
<evidence type="ECO:0008006" key="5">
    <source>
        <dbReference type="Google" id="ProtNLM"/>
    </source>
</evidence>
<dbReference type="PROSITE" id="PS50112">
    <property type="entry name" value="PAS"/>
    <property type="match status" value="1"/>
</dbReference>
<reference evidence="4" key="1">
    <citation type="submission" date="2018-01" db="EMBL/GenBank/DDBJ databases">
        <authorList>
            <person name="Regsiter A."/>
            <person name="William W."/>
        </authorList>
    </citation>
    <scope>NUCLEOTIDE SEQUENCE</scope>
    <source>
        <strain evidence="4">TRIP AH-1</strain>
    </source>
</reference>
<feature type="domain" description="PAC" evidence="3">
    <location>
        <begin position="215"/>
        <end position="267"/>
    </location>
</feature>
<proteinExistence type="predicted"/>
<organism evidence="4">
    <name type="scientific">uncultured Desulfobacterium sp</name>
    <dbReference type="NCBI Taxonomy" id="201089"/>
    <lineage>
        <taxon>Bacteria</taxon>
        <taxon>Pseudomonadati</taxon>
        <taxon>Thermodesulfobacteriota</taxon>
        <taxon>Desulfobacteria</taxon>
        <taxon>Desulfobacterales</taxon>
        <taxon>Desulfobacteriaceae</taxon>
        <taxon>Desulfobacterium</taxon>
        <taxon>environmental samples</taxon>
    </lineage>
</organism>
<dbReference type="NCBIfam" id="TIGR00229">
    <property type="entry name" value="sensory_box"/>
    <property type="match status" value="1"/>
</dbReference>
<evidence type="ECO:0000256" key="1">
    <source>
        <dbReference type="SAM" id="MobiDB-lite"/>
    </source>
</evidence>
<dbReference type="SUPFAM" id="SSF46894">
    <property type="entry name" value="C-terminal effector domain of the bipartite response regulators"/>
    <property type="match status" value="1"/>
</dbReference>
<dbReference type="SMART" id="SM00091">
    <property type="entry name" value="PAS"/>
    <property type="match status" value="1"/>
</dbReference>
<protein>
    <recommendedName>
        <fullName evidence="5">PAS domain S-box protein</fullName>
    </recommendedName>
</protein>